<dbReference type="RefSeq" id="XP_013280868.1">
    <property type="nucleotide sequence ID" value="XM_013425414.1"/>
</dbReference>
<keyword evidence="3" id="KW-0723">Serine/threonine-protein kinase</keyword>
<evidence type="ECO:0000313" key="13">
    <source>
        <dbReference type="EMBL" id="KIW77060.1"/>
    </source>
</evidence>
<accession>A0A0D2GEN1</accession>
<dbReference type="GO" id="GO:0004674">
    <property type="term" value="F:protein serine/threonine kinase activity"/>
    <property type="evidence" value="ECO:0007669"/>
    <property type="project" value="UniProtKB-KW"/>
</dbReference>
<name>A0A0D2GEN1_9EURO</name>
<dbReference type="HOGENOM" id="CLU_029466_0_0_1"/>
<evidence type="ECO:0000256" key="7">
    <source>
        <dbReference type="ARBA" id="ARBA00022840"/>
    </source>
</evidence>
<dbReference type="InterPro" id="IPR000719">
    <property type="entry name" value="Prot_kinase_dom"/>
</dbReference>
<keyword evidence="5 10" id="KW-0547">Nucleotide-binding</keyword>
<evidence type="ECO:0000313" key="14">
    <source>
        <dbReference type="Proteomes" id="UP000053029"/>
    </source>
</evidence>
<dbReference type="PROSITE" id="PS50011">
    <property type="entry name" value="PROTEIN_KINASE_DOM"/>
    <property type="match status" value="1"/>
</dbReference>
<dbReference type="VEuPathDB" id="FungiDB:Z517_09506"/>
<keyword evidence="4" id="KW-0808">Transferase</keyword>
<evidence type="ECO:0000256" key="3">
    <source>
        <dbReference type="ARBA" id="ARBA00022527"/>
    </source>
</evidence>
<feature type="domain" description="Protein kinase" evidence="12">
    <location>
        <begin position="189"/>
        <end position="428"/>
    </location>
</feature>
<feature type="region of interest" description="Disordered" evidence="11">
    <location>
        <begin position="434"/>
        <end position="505"/>
    </location>
</feature>
<comment type="similarity">
    <text evidence="1">Belongs to the protein kinase superfamily. STE Ser/Thr protein kinase family. STE20 subfamily.</text>
</comment>
<organism evidence="13 14">
    <name type="scientific">Fonsecaea pedrosoi CBS 271.37</name>
    <dbReference type="NCBI Taxonomy" id="1442368"/>
    <lineage>
        <taxon>Eukaryota</taxon>
        <taxon>Fungi</taxon>
        <taxon>Dikarya</taxon>
        <taxon>Ascomycota</taxon>
        <taxon>Pezizomycotina</taxon>
        <taxon>Eurotiomycetes</taxon>
        <taxon>Chaetothyriomycetidae</taxon>
        <taxon>Chaetothyriales</taxon>
        <taxon>Herpotrichiellaceae</taxon>
        <taxon>Fonsecaea</taxon>
    </lineage>
</organism>
<dbReference type="AlphaFoldDB" id="A0A0D2GEN1"/>
<dbReference type="STRING" id="1442368.A0A0D2GEN1"/>
<dbReference type="SUPFAM" id="SSF56112">
    <property type="entry name" value="Protein kinase-like (PK-like)"/>
    <property type="match status" value="1"/>
</dbReference>
<evidence type="ECO:0000256" key="8">
    <source>
        <dbReference type="ARBA" id="ARBA00047899"/>
    </source>
</evidence>
<gene>
    <name evidence="13" type="ORF">Z517_09506</name>
</gene>
<comment type="catalytic activity">
    <reaction evidence="9">
        <text>L-seryl-[protein] + ATP = O-phospho-L-seryl-[protein] + ADP + H(+)</text>
        <dbReference type="Rhea" id="RHEA:17989"/>
        <dbReference type="Rhea" id="RHEA-COMP:9863"/>
        <dbReference type="Rhea" id="RHEA-COMP:11604"/>
        <dbReference type="ChEBI" id="CHEBI:15378"/>
        <dbReference type="ChEBI" id="CHEBI:29999"/>
        <dbReference type="ChEBI" id="CHEBI:30616"/>
        <dbReference type="ChEBI" id="CHEBI:83421"/>
        <dbReference type="ChEBI" id="CHEBI:456216"/>
        <dbReference type="EC" id="2.7.11.1"/>
    </reaction>
</comment>
<dbReference type="GeneID" id="25308996"/>
<dbReference type="InterPro" id="IPR011009">
    <property type="entry name" value="Kinase-like_dom_sf"/>
</dbReference>
<evidence type="ECO:0000256" key="4">
    <source>
        <dbReference type="ARBA" id="ARBA00022679"/>
    </source>
</evidence>
<reference evidence="13 14" key="1">
    <citation type="submission" date="2015-01" db="EMBL/GenBank/DDBJ databases">
        <title>The Genome Sequence of Fonsecaea pedrosoi CBS 271.37.</title>
        <authorList>
            <consortium name="The Broad Institute Genomics Platform"/>
            <person name="Cuomo C."/>
            <person name="de Hoog S."/>
            <person name="Gorbushina A."/>
            <person name="Stielow B."/>
            <person name="Teixiera M."/>
            <person name="Abouelleil A."/>
            <person name="Chapman S.B."/>
            <person name="Priest M."/>
            <person name="Young S.K."/>
            <person name="Wortman J."/>
            <person name="Nusbaum C."/>
            <person name="Birren B."/>
        </authorList>
    </citation>
    <scope>NUCLEOTIDE SEQUENCE [LARGE SCALE GENOMIC DNA]</scope>
    <source>
        <strain evidence="13 14">CBS 271.37</strain>
    </source>
</reference>
<dbReference type="SMART" id="SM00220">
    <property type="entry name" value="S_TKc"/>
    <property type="match status" value="1"/>
</dbReference>
<dbReference type="GO" id="GO:0005524">
    <property type="term" value="F:ATP binding"/>
    <property type="evidence" value="ECO:0007669"/>
    <property type="project" value="UniProtKB-UniRule"/>
</dbReference>
<evidence type="ECO:0000256" key="6">
    <source>
        <dbReference type="ARBA" id="ARBA00022777"/>
    </source>
</evidence>
<keyword evidence="6" id="KW-0418">Kinase</keyword>
<dbReference type="EMBL" id="KN846974">
    <property type="protein sequence ID" value="KIW77060.1"/>
    <property type="molecule type" value="Genomic_DNA"/>
</dbReference>
<evidence type="ECO:0000256" key="9">
    <source>
        <dbReference type="ARBA" id="ARBA00048679"/>
    </source>
</evidence>
<dbReference type="EC" id="2.7.11.1" evidence="2"/>
<dbReference type="PANTHER" id="PTHR48012:SF10">
    <property type="entry name" value="FI20177P1"/>
    <property type="match status" value="1"/>
</dbReference>
<dbReference type="GO" id="GO:0005737">
    <property type="term" value="C:cytoplasm"/>
    <property type="evidence" value="ECO:0007669"/>
    <property type="project" value="TreeGrafter"/>
</dbReference>
<comment type="catalytic activity">
    <reaction evidence="8">
        <text>L-threonyl-[protein] + ATP = O-phospho-L-threonyl-[protein] + ADP + H(+)</text>
        <dbReference type="Rhea" id="RHEA:46608"/>
        <dbReference type="Rhea" id="RHEA-COMP:11060"/>
        <dbReference type="Rhea" id="RHEA-COMP:11605"/>
        <dbReference type="ChEBI" id="CHEBI:15378"/>
        <dbReference type="ChEBI" id="CHEBI:30013"/>
        <dbReference type="ChEBI" id="CHEBI:30616"/>
        <dbReference type="ChEBI" id="CHEBI:61977"/>
        <dbReference type="ChEBI" id="CHEBI:456216"/>
        <dbReference type="EC" id="2.7.11.1"/>
    </reaction>
</comment>
<dbReference type="OrthoDB" id="4149407at2759"/>
<dbReference type="PANTHER" id="PTHR48012">
    <property type="entry name" value="STERILE20-LIKE KINASE, ISOFORM B-RELATED"/>
    <property type="match status" value="1"/>
</dbReference>
<dbReference type="InterPro" id="IPR050629">
    <property type="entry name" value="STE20/SPS1-PAK"/>
</dbReference>
<evidence type="ECO:0000256" key="2">
    <source>
        <dbReference type="ARBA" id="ARBA00012513"/>
    </source>
</evidence>
<proteinExistence type="inferred from homology"/>
<dbReference type="Pfam" id="PF00069">
    <property type="entry name" value="Pkinase"/>
    <property type="match status" value="1"/>
</dbReference>
<feature type="binding site" evidence="10">
    <location>
        <position position="218"/>
    </location>
    <ligand>
        <name>ATP</name>
        <dbReference type="ChEBI" id="CHEBI:30616"/>
    </ligand>
</feature>
<protein>
    <recommendedName>
        <fullName evidence="2">non-specific serine/threonine protein kinase</fullName>
        <ecNumber evidence="2">2.7.11.1</ecNumber>
    </recommendedName>
</protein>
<keyword evidence="7 10" id="KW-0067">ATP-binding</keyword>
<feature type="compositionally biased region" description="Basic and acidic residues" evidence="11">
    <location>
        <begin position="495"/>
        <end position="505"/>
    </location>
</feature>
<evidence type="ECO:0000259" key="12">
    <source>
        <dbReference type="PROSITE" id="PS50011"/>
    </source>
</evidence>
<evidence type="ECO:0000256" key="11">
    <source>
        <dbReference type="SAM" id="MobiDB-lite"/>
    </source>
</evidence>
<evidence type="ECO:0000256" key="5">
    <source>
        <dbReference type="ARBA" id="ARBA00022741"/>
    </source>
</evidence>
<evidence type="ECO:0000256" key="1">
    <source>
        <dbReference type="ARBA" id="ARBA00008874"/>
    </source>
</evidence>
<evidence type="ECO:0000256" key="10">
    <source>
        <dbReference type="PROSITE-ProRule" id="PRU10141"/>
    </source>
</evidence>
<feature type="compositionally biased region" description="Low complexity" evidence="11">
    <location>
        <begin position="479"/>
        <end position="490"/>
    </location>
</feature>
<dbReference type="InterPro" id="IPR017441">
    <property type="entry name" value="Protein_kinase_ATP_BS"/>
</dbReference>
<keyword evidence="14" id="KW-1185">Reference proteome</keyword>
<dbReference type="PROSITE" id="PS00107">
    <property type="entry name" value="PROTEIN_KINASE_ATP"/>
    <property type="match status" value="1"/>
</dbReference>
<dbReference type="Gene3D" id="1.10.510.10">
    <property type="entry name" value="Transferase(Phosphotransferase) domain 1"/>
    <property type="match status" value="1"/>
</dbReference>
<dbReference type="Proteomes" id="UP000053029">
    <property type="component" value="Unassembled WGS sequence"/>
</dbReference>
<sequence>MSPRQIPHPQTILWLVPNKKSPKAKEMLLHPDNKKFVSLCHTNPDMYGLEIGHHVPSRPRPLVIAEVGKSISQVHFSFEIHPESHQIMFWDRSRLHTTKIDPDKFREDGNFRKIVLNTKKSDYTISAGGEKLDQFVFHVKWSRKNKSQMVDARICNSRWAPTVEDVPMDLTSWYNTRLHTPAIGAVQRAIIVEDLGGGAFGQVHRAVDADSGCLIAAKRIKVPGRDDVLQREVKALSSISHKNIVEYLGSSGWGTETVEIYLSLKSGSLGDLIKQFPGIRTNKVVVWRLWHEMLQALDYLACRNWIHRDVKPANILYTPTGDNNYLFQLADFGLASQQQLARTLCGSPLYMAPEIRFETHEQSPKADVWSLFVVLGVVTQSGNLHDPRLAQYNDVLQGVKDAAIHMPMARQDPDLRASAAQMLAMCFNGEGLTTPRRQIGPVPDASSQPSGQRDRFQVPAPKGPKPDVPGLKRLRSVSPKPAAKAPQQPKYCFQTEERRPWWARR</sequence>